<dbReference type="PROSITE" id="PS00383">
    <property type="entry name" value="TYR_PHOSPHATASE_1"/>
    <property type="match status" value="1"/>
</dbReference>
<dbReference type="Proteomes" id="UP000027997">
    <property type="component" value="Unassembled WGS sequence"/>
</dbReference>
<keyword evidence="4" id="KW-1185">Reference proteome</keyword>
<dbReference type="InterPro" id="IPR016130">
    <property type="entry name" value="Tyr_Pase_AS"/>
</dbReference>
<sequence length="240" mass="27467">MTAGYSAQQPSIPNGPPPAVTKPKKEVVFTPRKLRLVDYDPLSGNYLFRGNMPIANGRFAYDELINTMNQRSIEKLETPLPEDTYILDISLISKLNESHLLKHEQVFTHTNPDLMYLIHYPVYGAVSSPDYYPRSILHIMLNLPFIGDVYSLVDKLRRWLNQERSRPMALFVHCQAGSDRTGMVIGTYQMQFLGKSYLEVIEEAEEIAGRPVKPLQKRGLKWIAYYLRDSKGIQSVGVIY</sequence>
<dbReference type="SUPFAM" id="SSF52799">
    <property type="entry name" value="(Phosphotyrosine protein) phosphatases II"/>
    <property type="match status" value="1"/>
</dbReference>
<evidence type="ECO:0000259" key="2">
    <source>
        <dbReference type="PROSITE" id="PS50056"/>
    </source>
</evidence>
<dbReference type="EMBL" id="JOJP01000001">
    <property type="protein sequence ID" value="KEI70609.1"/>
    <property type="molecule type" value="Genomic_DNA"/>
</dbReference>
<dbReference type="PANTHER" id="PTHR38745:SF2">
    <property type="entry name" value="TYROSINE SPECIFIC PROTEIN PHOSPHATASES DOMAIN-CONTAINING PROTEIN"/>
    <property type="match status" value="1"/>
</dbReference>
<proteinExistence type="predicted"/>
<protein>
    <recommendedName>
        <fullName evidence="2">Tyrosine specific protein phosphatases domain-containing protein</fullName>
    </recommendedName>
</protein>
<comment type="caution">
    <text evidence="3">The sequence shown here is derived from an EMBL/GenBank/DDBJ whole genome shotgun (WGS) entry which is preliminary data.</text>
</comment>
<dbReference type="Gene3D" id="3.90.190.10">
    <property type="entry name" value="Protein tyrosine phosphatase superfamily"/>
    <property type="match status" value="1"/>
</dbReference>
<organism evidence="3 4">
    <name type="scientific">Endozoicomonas elysicola</name>
    <dbReference type="NCBI Taxonomy" id="305900"/>
    <lineage>
        <taxon>Bacteria</taxon>
        <taxon>Pseudomonadati</taxon>
        <taxon>Pseudomonadota</taxon>
        <taxon>Gammaproteobacteria</taxon>
        <taxon>Oceanospirillales</taxon>
        <taxon>Endozoicomonadaceae</taxon>
        <taxon>Endozoicomonas</taxon>
    </lineage>
</organism>
<feature type="domain" description="Tyrosine specific protein phosphatases" evidence="2">
    <location>
        <begin position="143"/>
        <end position="207"/>
    </location>
</feature>
<accession>A0A081K8Y3</accession>
<evidence type="ECO:0000256" key="1">
    <source>
        <dbReference type="SAM" id="MobiDB-lite"/>
    </source>
</evidence>
<dbReference type="AlphaFoldDB" id="A0A081K8Y3"/>
<dbReference type="STRING" id="305900.GV64_07515"/>
<dbReference type="InterPro" id="IPR029021">
    <property type="entry name" value="Prot-tyrosine_phosphatase-like"/>
</dbReference>
<feature type="region of interest" description="Disordered" evidence="1">
    <location>
        <begin position="1"/>
        <end position="22"/>
    </location>
</feature>
<dbReference type="PROSITE" id="PS50056">
    <property type="entry name" value="TYR_PHOSPHATASE_2"/>
    <property type="match status" value="1"/>
</dbReference>
<evidence type="ECO:0000313" key="3">
    <source>
        <dbReference type="EMBL" id="KEI70609.1"/>
    </source>
</evidence>
<dbReference type="InterPro" id="IPR000387">
    <property type="entry name" value="Tyr_Pase_dom"/>
</dbReference>
<feature type="compositionally biased region" description="Polar residues" evidence="1">
    <location>
        <begin position="1"/>
        <end position="12"/>
    </location>
</feature>
<dbReference type="PANTHER" id="PTHR38745">
    <property type="entry name" value="PHOSPHATASE, PUTATIVE-RELATED"/>
    <property type="match status" value="1"/>
</dbReference>
<evidence type="ECO:0000313" key="4">
    <source>
        <dbReference type="Proteomes" id="UP000027997"/>
    </source>
</evidence>
<gene>
    <name evidence="3" type="ORF">GV64_07515</name>
</gene>
<name>A0A081K8Y3_9GAMM</name>
<reference evidence="3 4" key="1">
    <citation type="submission" date="2014-06" db="EMBL/GenBank/DDBJ databases">
        <title>Whole Genome Sequences of Three Symbiotic Endozoicomonas Bacteria.</title>
        <authorList>
            <person name="Neave M.J."/>
            <person name="Apprill A."/>
            <person name="Voolstra C.R."/>
        </authorList>
    </citation>
    <scope>NUCLEOTIDE SEQUENCE [LARGE SCALE GENOMIC DNA]</scope>
    <source>
        <strain evidence="3 4">DSM 22380</strain>
    </source>
</reference>